<feature type="domain" description="EF-hand" evidence="4">
    <location>
        <begin position="169"/>
        <end position="204"/>
    </location>
</feature>
<dbReference type="InterPro" id="IPR018247">
    <property type="entry name" value="EF_Hand_1_Ca_BS"/>
</dbReference>
<proteinExistence type="predicted"/>
<dbReference type="CDD" id="cd00051">
    <property type="entry name" value="EFh"/>
    <property type="match status" value="1"/>
</dbReference>
<feature type="domain" description="EF-hand" evidence="4">
    <location>
        <begin position="59"/>
        <end position="94"/>
    </location>
</feature>
<evidence type="ECO:0000256" key="3">
    <source>
        <dbReference type="SAM" id="MobiDB-lite"/>
    </source>
</evidence>
<keyword evidence="6" id="KW-1185">Reference proteome</keyword>
<feature type="domain" description="EF-hand" evidence="4">
    <location>
        <begin position="133"/>
        <end position="168"/>
    </location>
</feature>
<evidence type="ECO:0000256" key="1">
    <source>
        <dbReference type="ARBA" id="ARBA00022737"/>
    </source>
</evidence>
<organism evidence="5 6">
    <name type="scientific">Paramecium octaurelia</name>
    <dbReference type="NCBI Taxonomy" id="43137"/>
    <lineage>
        <taxon>Eukaryota</taxon>
        <taxon>Sar</taxon>
        <taxon>Alveolata</taxon>
        <taxon>Ciliophora</taxon>
        <taxon>Intramacronucleata</taxon>
        <taxon>Oligohymenophorea</taxon>
        <taxon>Peniculida</taxon>
        <taxon>Parameciidae</taxon>
        <taxon>Paramecium</taxon>
    </lineage>
</organism>
<comment type="caution">
    <text evidence="5">The sequence shown here is derived from an EMBL/GenBank/DDBJ whole genome shotgun (WGS) entry which is preliminary data.</text>
</comment>
<dbReference type="InterPro" id="IPR002048">
    <property type="entry name" value="EF_hand_dom"/>
</dbReference>
<dbReference type="Proteomes" id="UP000683925">
    <property type="component" value="Unassembled WGS sequence"/>
</dbReference>
<evidence type="ECO:0000259" key="4">
    <source>
        <dbReference type="PROSITE" id="PS50222"/>
    </source>
</evidence>
<dbReference type="OMA" id="QGFIRYM"/>
<feature type="domain" description="EF-hand" evidence="4">
    <location>
        <begin position="96"/>
        <end position="131"/>
    </location>
</feature>
<accession>A0A8S1SAD0</accession>
<dbReference type="PROSITE" id="PS00018">
    <property type="entry name" value="EF_HAND_1"/>
    <property type="match status" value="2"/>
</dbReference>
<evidence type="ECO:0000313" key="6">
    <source>
        <dbReference type="Proteomes" id="UP000683925"/>
    </source>
</evidence>
<reference evidence="5" key="1">
    <citation type="submission" date="2021-01" db="EMBL/GenBank/DDBJ databases">
        <authorList>
            <consortium name="Genoscope - CEA"/>
            <person name="William W."/>
        </authorList>
    </citation>
    <scope>NUCLEOTIDE SEQUENCE</scope>
</reference>
<feature type="compositionally biased region" description="Polar residues" evidence="3">
    <location>
        <begin position="7"/>
        <end position="23"/>
    </location>
</feature>
<dbReference type="AlphaFoldDB" id="A0A8S1SAD0"/>
<feature type="region of interest" description="Disordered" evidence="3">
    <location>
        <begin position="1"/>
        <end position="27"/>
    </location>
</feature>
<dbReference type="SMART" id="SM00054">
    <property type="entry name" value="EFh"/>
    <property type="match status" value="4"/>
</dbReference>
<dbReference type="PROSITE" id="PS50222">
    <property type="entry name" value="EF_HAND_2"/>
    <property type="match status" value="4"/>
</dbReference>
<evidence type="ECO:0000313" key="5">
    <source>
        <dbReference type="EMBL" id="CAD8136825.1"/>
    </source>
</evidence>
<dbReference type="GO" id="GO:0005509">
    <property type="term" value="F:calcium ion binding"/>
    <property type="evidence" value="ECO:0007669"/>
    <property type="project" value="InterPro"/>
</dbReference>
<evidence type="ECO:0000256" key="2">
    <source>
        <dbReference type="ARBA" id="ARBA00022837"/>
    </source>
</evidence>
<keyword evidence="1" id="KW-0677">Repeat</keyword>
<dbReference type="PANTHER" id="PTHR23050">
    <property type="entry name" value="CALCIUM BINDING PROTEIN"/>
    <property type="match status" value="1"/>
</dbReference>
<dbReference type="Pfam" id="PF13499">
    <property type="entry name" value="EF-hand_7"/>
    <property type="match status" value="2"/>
</dbReference>
<name>A0A8S1SAD0_PAROT</name>
<keyword evidence="2" id="KW-0106">Calcium</keyword>
<gene>
    <name evidence="5" type="ORF">POCTA_138.1.T0080047</name>
</gene>
<dbReference type="EMBL" id="CAJJDP010000007">
    <property type="protein sequence ID" value="CAD8136825.1"/>
    <property type="molecule type" value="Genomic_DNA"/>
</dbReference>
<dbReference type="InterPro" id="IPR050145">
    <property type="entry name" value="Centrin_CML-like"/>
</dbReference>
<dbReference type="FunFam" id="1.10.238.10:FF:000001">
    <property type="entry name" value="Calmodulin 1"/>
    <property type="match status" value="1"/>
</dbReference>
<protein>
    <recommendedName>
        <fullName evidence="4">EF-hand domain-containing protein</fullName>
    </recommendedName>
</protein>
<sequence>MNRKKNTTSVPTLPQSKINQSSLVPPPQIMSPNQSYSTYIPPEPKFDPNDYITGSTTKRDIILYKEIFDFLDSNNNGVIQPMDLRKAFASAGKYQPKKQIIYQMIADFDQDQSGIIEFREFVRMMSMHPGEKDTDEDFENVFYQFDLDYKGYITIDDLREMASECNENLKDEDLENIIKACDPEGNGTIRKQGFIRYMKGLQKKN</sequence>
<dbReference type="OrthoDB" id="429467at2759"/>